<keyword evidence="3" id="KW-1185">Reference proteome</keyword>
<dbReference type="SUPFAM" id="SSF56601">
    <property type="entry name" value="beta-lactamase/transpeptidase-like"/>
    <property type="match status" value="1"/>
</dbReference>
<dbReference type="Gene3D" id="3.40.710.10">
    <property type="entry name" value="DD-peptidase/beta-lactamase superfamily"/>
    <property type="match status" value="1"/>
</dbReference>
<dbReference type="InterPro" id="IPR052907">
    <property type="entry name" value="Beta-lactamase/esterase"/>
</dbReference>
<dbReference type="InterPro" id="IPR012338">
    <property type="entry name" value="Beta-lactam/transpept-like"/>
</dbReference>
<accession>A0AA39GXC5</accession>
<dbReference type="PANTHER" id="PTHR43319:SF4">
    <property type="entry name" value="BETA-LACTAMASE DOMAIN-CONTAINING PROTEIN 2"/>
    <property type="match status" value="1"/>
</dbReference>
<proteinExistence type="predicted"/>
<name>A0AA39GXC5_9BILA</name>
<organism evidence="2 3">
    <name type="scientific">Steinernema hermaphroditum</name>
    <dbReference type="NCBI Taxonomy" id="289476"/>
    <lineage>
        <taxon>Eukaryota</taxon>
        <taxon>Metazoa</taxon>
        <taxon>Ecdysozoa</taxon>
        <taxon>Nematoda</taxon>
        <taxon>Chromadorea</taxon>
        <taxon>Rhabditida</taxon>
        <taxon>Tylenchina</taxon>
        <taxon>Panagrolaimomorpha</taxon>
        <taxon>Strongyloidoidea</taxon>
        <taxon>Steinernematidae</taxon>
        <taxon>Steinernema</taxon>
    </lineage>
</organism>
<protein>
    <recommendedName>
        <fullName evidence="1">Beta-lactamase-related domain-containing protein</fullName>
    </recommendedName>
</protein>
<dbReference type="EMBL" id="JAUCMV010000005">
    <property type="protein sequence ID" value="KAK0394498.1"/>
    <property type="molecule type" value="Genomic_DNA"/>
</dbReference>
<dbReference type="AlphaFoldDB" id="A0AA39GXC5"/>
<gene>
    <name evidence="2" type="ORF">QR680_000774</name>
</gene>
<comment type="caution">
    <text evidence="2">The sequence shown here is derived from an EMBL/GenBank/DDBJ whole genome shotgun (WGS) entry which is preliminary data.</text>
</comment>
<sequence length="445" mass="50601">MLFILKPFSDPKTAMTQSCQTRSYKYHVVFIAVIAAFLIRFIRTSNENVDVHVEGYVDTRFEKVREVFRQNLISGWERDGGALAVYHKGKLVVDLWGGYADKESDRKWKRDTMNIAFSSSKAVGAVCIAMLVDRGHLSYDDLLVKFWPEFGKMGKENVTVQMIMSHTSGLVIVDTPISFEDALDHKRMSKILEEQSPYWAPGEHLGYHAVTYGWLVDQIVRRADPKKRSIGTFLKEEITDKHGLEFYFGLPLEMAHRVARLNSANIWHRIDEFMTDPGNIDYLHILKDSLTTQYLLKMASNPSWMQTVFKVTMNNPELYMLEQPAALGIGTARDMAKLFELLLDEKIVSKATLDLISKPYIKKNDIVTGVCFERGFGFTYLPVTKNESTYTLVGHAGLGGQNMRYDRENDLAFAYLSNGLKGGLGDSARTYVLLKEAIYDSVFNS</sequence>
<dbReference type="Pfam" id="PF00144">
    <property type="entry name" value="Beta-lactamase"/>
    <property type="match status" value="1"/>
</dbReference>
<reference evidence="2" key="1">
    <citation type="submission" date="2023-06" db="EMBL/GenBank/DDBJ databases">
        <title>Genomic analysis of the entomopathogenic nematode Steinernema hermaphroditum.</title>
        <authorList>
            <person name="Schwarz E.M."/>
            <person name="Heppert J.K."/>
            <person name="Baniya A."/>
            <person name="Schwartz H.T."/>
            <person name="Tan C.-H."/>
            <person name="Antoshechkin I."/>
            <person name="Sternberg P.W."/>
            <person name="Goodrich-Blair H."/>
            <person name="Dillman A.R."/>
        </authorList>
    </citation>
    <scope>NUCLEOTIDE SEQUENCE</scope>
    <source>
        <strain evidence="2">PS9179</strain>
        <tissue evidence="2">Whole animal</tissue>
    </source>
</reference>
<evidence type="ECO:0000313" key="2">
    <source>
        <dbReference type="EMBL" id="KAK0394498.1"/>
    </source>
</evidence>
<dbReference type="Proteomes" id="UP001175271">
    <property type="component" value="Unassembled WGS sequence"/>
</dbReference>
<evidence type="ECO:0000313" key="3">
    <source>
        <dbReference type="Proteomes" id="UP001175271"/>
    </source>
</evidence>
<evidence type="ECO:0000259" key="1">
    <source>
        <dbReference type="Pfam" id="PF00144"/>
    </source>
</evidence>
<dbReference type="PANTHER" id="PTHR43319">
    <property type="entry name" value="BETA-LACTAMASE-RELATED"/>
    <property type="match status" value="1"/>
</dbReference>
<feature type="domain" description="Beta-lactamase-related" evidence="1">
    <location>
        <begin position="69"/>
        <end position="433"/>
    </location>
</feature>
<dbReference type="InterPro" id="IPR001466">
    <property type="entry name" value="Beta-lactam-related"/>
</dbReference>